<dbReference type="PANTHER" id="PTHR46880">
    <property type="entry name" value="RAS-ASSOCIATING DOMAIN-CONTAINING PROTEIN"/>
    <property type="match status" value="1"/>
</dbReference>
<protein>
    <recommendedName>
        <fullName evidence="3">HAT C-terminal dimerisation domain-containing protein</fullName>
    </recommendedName>
</protein>
<evidence type="ECO:0000313" key="2">
    <source>
        <dbReference type="Proteomes" id="UP000507470"/>
    </source>
</evidence>
<sequence>MYYILHHSIPSKCFQETAVDLIVIADQILTTLNIFDSRHSRPGKHLLSVNHTNKDYRDNNLAITTPVDVDKFRLKTHDPYITSMQSSRTSKTGFLILLTTYKAMIDLRQEWKNHPGKSGKITLARVEKSPWQEWKNHPGKSGKITLARVEKSPRQEWKNQFFLRPDFSRLDNLQPLMTKYQPLYTNLAKPTELFLDNPVSTADCERGFSAMKRIKTDLRKRLLQKKLSVLLMVSTERPDSKD</sequence>
<organism evidence="1 2">
    <name type="scientific">Mytilus coruscus</name>
    <name type="common">Sea mussel</name>
    <dbReference type="NCBI Taxonomy" id="42192"/>
    <lineage>
        <taxon>Eukaryota</taxon>
        <taxon>Metazoa</taxon>
        <taxon>Spiralia</taxon>
        <taxon>Lophotrochozoa</taxon>
        <taxon>Mollusca</taxon>
        <taxon>Bivalvia</taxon>
        <taxon>Autobranchia</taxon>
        <taxon>Pteriomorphia</taxon>
        <taxon>Mytilida</taxon>
        <taxon>Mytiloidea</taxon>
        <taxon>Mytilidae</taxon>
        <taxon>Mytilinae</taxon>
        <taxon>Mytilus</taxon>
    </lineage>
</organism>
<keyword evidence="2" id="KW-1185">Reference proteome</keyword>
<dbReference type="SUPFAM" id="SSF53098">
    <property type="entry name" value="Ribonuclease H-like"/>
    <property type="match status" value="1"/>
</dbReference>
<proteinExistence type="predicted"/>
<dbReference type="OrthoDB" id="8551997at2759"/>
<dbReference type="PANTHER" id="PTHR46880:SF9">
    <property type="entry name" value="ZINC FINGER PROTEIN 862"/>
    <property type="match status" value="1"/>
</dbReference>
<dbReference type="Proteomes" id="UP000507470">
    <property type="component" value="Unassembled WGS sequence"/>
</dbReference>
<evidence type="ECO:0000313" key="1">
    <source>
        <dbReference type="EMBL" id="CAC5389830.1"/>
    </source>
</evidence>
<name>A0A6J8C414_MYTCO</name>
<dbReference type="AlphaFoldDB" id="A0A6J8C414"/>
<accession>A0A6J8C414</accession>
<reference evidence="1 2" key="1">
    <citation type="submission" date="2020-06" db="EMBL/GenBank/DDBJ databases">
        <authorList>
            <person name="Li R."/>
            <person name="Bekaert M."/>
        </authorList>
    </citation>
    <scope>NUCLEOTIDE SEQUENCE [LARGE SCALE GENOMIC DNA]</scope>
    <source>
        <strain evidence="2">wild</strain>
    </source>
</reference>
<dbReference type="InterPro" id="IPR012337">
    <property type="entry name" value="RNaseH-like_sf"/>
</dbReference>
<evidence type="ECO:0008006" key="3">
    <source>
        <dbReference type="Google" id="ProtNLM"/>
    </source>
</evidence>
<gene>
    <name evidence="1" type="ORF">MCOR_24966</name>
</gene>
<dbReference type="EMBL" id="CACVKT020004375">
    <property type="protein sequence ID" value="CAC5389830.1"/>
    <property type="molecule type" value="Genomic_DNA"/>
</dbReference>